<keyword evidence="2 3" id="KW-0040">ANK repeat</keyword>
<dbReference type="SMART" id="SM00248">
    <property type="entry name" value="ANK"/>
    <property type="match status" value="3"/>
</dbReference>
<feature type="compositionally biased region" description="Acidic residues" evidence="4">
    <location>
        <begin position="942"/>
        <end position="959"/>
    </location>
</feature>
<reference evidence="8" key="2">
    <citation type="submission" date="2024-04" db="EMBL/GenBank/DDBJ databases">
        <authorList>
            <person name="Chen Y."/>
            <person name="Shah S."/>
            <person name="Dougan E. K."/>
            <person name="Thang M."/>
            <person name="Chan C."/>
        </authorList>
    </citation>
    <scope>NUCLEOTIDE SEQUENCE [LARGE SCALE GENOMIC DNA]</scope>
</reference>
<evidence type="ECO:0000256" key="1">
    <source>
        <dbReference type="ARBA" id="ARBA00022737"/>
    </source>
</evidence>
<dbReference type="InterPro" id="IPR024983">
    <property type="entry name" value="CHAT_dom"/>
</dbReference>
<feature type="region of interest" description="Disordered" evidence="4">
    <location>
        <begin position="762"/>
        <end position="811"/>
    </location>
</feature>
<evidence type="ECO:0000259" key="6">
    <source>
        <dbReference type="Pfam" id="PF12770"/>
    </source>
</evidence>
<keyword evidence="1" id="KW-0677">Repeat</keyword>
<accession>A0A9P1BXE9</accession>
<organism evidence="7">
    <name type="scientific">Cladocopium goreaui</name>
    <dbReference type="NCBI Taxonomy" id="2562237"/>
    <lineage>
        <taxon>Eukaryota</taxon>
        <taxon>Sar</taxon>
        <taxon>Alveolata</taxon>
        <taxon>Dinophyceae</taxon>
        <taxon>Suessiales</taxon>
        <taxon>Symbiodiniaceae</taxon>
        <taxon>Cladocopium</taxon>
    </lineage>
</organism>
<dbReference type="EMBL" id="CAMXCT010000609">
    <property type="protein sequence ID" value="CAI3981088.1"/>
    <property type="molecule type" value="Genomic_DNA"/>
</dbReference>
<evidence type="ECO:0000256" key="3">
    <source>
        <dbReference type="PROSITE-ProRule" id="PRU00023"/>
    </source>
</evidence>
<sequence length="1155" mass="126136">MTESKELKPEIQPWGVRRGVRRCCLRACSKPRILTRLVSGVHKCHNWLVPQILRPWLSTPSLRRLCATAVVLIMLCRIWHLHERASALSQRAIITCADNVNLRAQFQSSGLPTSQDMEVSFPDLSEYTDADVAADANGECEIGKLGSSGPGQKDFYFEALNGMMPPRRRIDFALLCVISACVAYLVKSSDADELFDIDDGSLGSNFHESEESKAVRRLQAMYFDMVCRMRPGVLSSPRRGMLQLSDLVQAAETAAAAEVVEGRNDLNERSVSNPTRLLLLHASPLCVLTRAANGEPAWAPLPRLRIQREISAVEKALSGALNVEVDVASIHNLRKAVTEAENLWLHLSAHTVNGNALVLEDGCGGTEALSLNALERLLRSGGDTPAASFVFLSNCKSEALAAAFYKAGVRHIVYTGKAVSDASASRFAKSFYLALACKRSLKNAFSIALAEVQATLPEGFDSGFKLHSADDVIMEVKSSETSSKWQAILAAALPGQVEDFVGREETMLTVLQHLAQRRVVVLHCQRSLGLTATLVEIARYVSAPGRKFSGRCIFGTVQVLQKGLLILDNADLLLPFHKHVLRKNLQSPDFFLLLGCRTPHWDLFQDIVKAVHVELPPLSDLEAATLFAQRCHRPLSLDDILPEGSEERKDMKEPLPKERARQLLKPMVSIFDGDPNLIRQAAGKVTPSRSALHGDLVQLAEFSPAQKSNAVSRYLGPASTELSHPAEPAQSVAFESWNTFEGGSGAPQGGGEDWASFGTFDFPAQPASGGAPDPEKADIKPSLSPKVIDEAPKQGNTPEPFTEDERDGGSEAVEARALARSLCSLGRFEEALQCQANGDVLRRLHAAEEKKKEAVAQDDFEGAIKIRSEIKEISRSLASEEVLEVSSFGTMNRDESGYCLNLQMPEDQEKGDGRARDAERGTSSWTLKRRNGLGGPTRSESNEEGSDSETESESSEDIEVSSHQNDGPGQLLQALTSKWKGHTEKMVVQIIRSGIDINERLKEPWDPGFGNFKQTIGAQPLHFAVRLGLLKACTALIECKAEVDAQTNTGVSALMVAVIFSRLDVARLLVNAKASVLCQDQNGLSVTDMAILEGSPQMVQMLLEREKQEDEEMENEVMQTAIDAGADISLLPPVDKALALDEQLILQQIIRKAQS</sequence>
<proteinExistence type="predicted"/>
<evidence type="ECO:0000313" key="10">
    <source>
        <dbReference type="Proteomes" id="UP001152797"/>
    </source>
</evidence>
<feature type="region of interest" description="Disordered" evidence="4">
    <location>
        <begin position="904"/>
        <end position="970"/>
    </location>
</feature>
<feature type="domain" description="CHAT" evidence="6">
    <location>
        <begin position="279"/>
        <end position="448"/>
    </location>
</feature>
<dbReference type="InterPro" id="IPR002110">
    <property type="entry name" value="Ankyrin_rpt"/>
</dbReference>
<keyword evidence="10" id="KW-1185">Reference proteome</keyword>
<dbReference type="OrthoDB" id="440693at2759"/>
<dbReference type="AlphaFoldDB" id="A0A9P1BXE9"/>
<protein>
    <submittedName>
        <fullName evidence="9">Acyl-CoA-binding domain-containing protein 4 (Acyl-CoA binding protein 4) (OsACBP4)</fullName>
    </submittedName>
</protein>
<feature type="compositionally biased region" description="Basic and acidic residues" evidence="4">
    <location>
        <begin position="907"/>
        <end position="920"/>
    </location>
</feature>
<dbReference type="SUPFAM" id="SSF48403">
    <property type="entry name" value="Ankyrin repeat"/>
    <property type="match status" value="1"/>
</dbReference>
<dbReference type="EMBL" id="CAMXCT020000609">
    <property type="protein sequence ID" value="CAL1134463.1"/>
    <property type="molecule type" value="Genomic_DNA"/>
</dbReference>
<reference evidence="7" key="1">
    <citation type="submission" date="2022-10" db="EMBL/GenBank/DDBJ databases">
        <authorList>
            <person name="Chen Y."/>
            <person name="Dougan E. K."/>
            <person name="Chan C."/>
            <person name="Rhodes N."/>
            <person name="Thang M."/>
        </authorList>
    </citation>
    <scope>NUCLEOTIDE SEQUENCE</scope>
</reference>
<comment type="caution">
    <text evidence="7">The sequence shown here is derived from an EMBL/GenBank/DDBJ whole genome shotgun (WGS) entry which is preliminary data.</text>
</comment>
<dbReference type="PANTHER" id="PTHR24166:SF48">
    <property type="entry name" value="PROTEIN VAPYRIN"/>
    <property type="match status" value="1"/>
</dbReference>
<dbReference type="Pfam" id="PF12796">
    <property type="entry name" value="Ank_2"/>
    <property type="match status" value="1"/>
</dbReference>
<evidence type="ECO:0000313" key="9">
    <source>
        <dbReference type="EMBL" id="CAL4768400.1"/>
    </source>
</evidence>
<dbReference type="Proteomes" id="UP001152797">
    <property type="component" value="Unassembled WGS sequence"/>
</dbReference>
<dbReference type="InterPro" id="IPR001943">
    <property type="entry name" value="UVR_dom"/>
</dbReference>
<dbReference type="PANTHER" id="PTHR24166">
    <property type="entry name" value="ROLLING PEBBLES, ISOFORM B"/>
    <property type="match status" value="1"/>
</dbReference>
<feature type="repeat" description="ANK" evidence="3">
    <location>
        <begin position="1016"/>
        <end position="1048"/>
    </location>
</feature>
<dbReference type="Pfam" id="PF02151">
    <property type="entry name" value="UVR"/>
    <property type="match status" value="1"/>
</dbReference>
<gene>
    <name evidence="7" type="ORF">C1SCF055_LOCUS8910</name>
</gene>
<name>A0A9P1BXE9_9DINO</name>
<evidence type="ECO:0000256" key="4">
    <source>
        <dbReference type="SAM" id="MobiDB-lite"/>
    </source>
</evidence>
<evidence type="ECO:0000313" key="8">
    <source>
        <dbReference type="EMBL" id="CAL1134463.1"/>
    </source>
</evidence>
<dbReference type="Pfam" id="PF12770">
    <property type="entry name" value="CHAT"/>
    <property type="match status" value="1"/>
</dbReference>
<dbReference type="EMBL" id="CAMXCT030000609">
    <property type="protein sequence ID" value="CAL4768400.1"/>
    <property type="molecule type" value="Genomic_DNA"/>
</dbReference>
<dbReference type="Gene3D" id="1.25.40.20">
    <property type="entry name" value="Ankyrin repeat-containing domain"/>
    <property type="match status" value="1"/>
</dbReference>
<feature type="domain" description="UVR" evidence="5">
    <location>
        <begin position="843"/>
        <end position="874"/>
    </location>
</feature>
<evidence type="ECO:0000259" key="5">
    <source>
        <dbReference type="Pfam" id="PF02151"/>
    </source>
</evidence>
<evidence type="ECO:0000256" key="2">
    <source>
        <dbReference type="ARBA" id="ARBA00023043"/>
    </source>
</evidence>
<evidence type="ECO:0000313" key="7">
    <source>
        <dbReference type="EMBL" id="CAI3981088.1"/>
    </source>
</evidence>
<dbReference type="PROSITE" id="PS50088">
    <property type="entry name" value="ANK_REPEAT"/>
    <property type="match status" value="1"/>
</dbReference>
<dbReference type="InterPro" id="IPR050889">
    <property type="entry name" value="Dendritic_Spine_Reg/Scaffold"/>
</dbReference>
<dbReference type="InterPro" id="IPR036770">
    <property type="entry name" value="Ankyrin_rpt-contain_sf"/>
</dbReference>